<accession>A0A3P7LN23</accession>
<dbReference type="InterPro" id="IPR001537">
    <property type="entry name" value="SpoU_MeTrfase"/>
</dbReference>
<dbReference type="InterPro" id="IPR029026">
    <property type="entry name" value="tRNA_m1G_MTases_N"/>
</dbReference>
<keyword evidence="5" id="KW-1185">Reference proteome</keyword>
<dbReference type="Gene3D" id="3.30.1330.30">
    <property type="match status" value="1"/>
</dbReference>
<evidence type="ECO:0000256" key="2">
    <source>
        <dbReference type="ARBA" id="ARBA00022679"/>
    </source>
</evidence>
<dbReference type="GO" id="GO:0016435">
    <property type="term" value="F:rRNA (guanine) methyltransferase activity"/>
    <property type="evidence" value="ECO:0007669"/>
    <property type="project" value="TreeGrafter"/>
</dbReference>
<sequence length="325" mass="34922">MRKRCHSKSELLYGIQPILGALKVNQRTFTKLYVKESFLQTPLTQLASRNVWLAEVISLASQRQLPMVGVPLDFLTVATNGRLNQGVAVECSAMPMAALPFEPLPQILHFLHCPYPRPASYSCCGSSGIILLLDQLQDVMNLGSILRSAVFFGIPSVLISAHASAMPSPLISKLSAGAMESLRFYRVPHIKQSLKTLSEKGFLVVGTAGKNQDPFKEDIQHRPALDLELVKPQLVGAPPAGSRAPPRPLILALGSEAKGLSPEVLSVCNLIVRIPGVVDEALSSADFANSPTCPLPTSLNVAVATGTLLYALKILRQSPTDSLTS</sequence>
<dbReference type="Pfam" id="PF00588">
    <property type="entry name" value="SpoU_methylase"/>
    <property type="match status" value="1"/>
</dbReference>
<dbReference type="Proteomes" id="UP000281553">
    <property type="component" value="Unassembled WGS sequence"/>
</dbReference>
<dbReference type="GO" id="GO:0003723">
    <property type="term" value="F:RNA binding"/>
    <property type="evidence" value="ECO:0007669"/>
    <property type="project" value="InterPro"/>
</dbReference>
<dbReference type="AlphaFoldDB" id="A0A3P7LN23"/>
<keyword evidence="1" id="KW-0489">Methyltransferase</keyword>
<proteinExistence type="predicted"/>
<dbReference type="EMBL" id="UYRU01069161">
    <property type="protein sequence ID" value="VDN18415.1"/>
    <property type="molecule type" value="Genomic_DNA"/>
</dbReference>
<gene>
    <name evidence="4" type="ORF">DILT_LOCUS13177</name>
</gene>
<name>A0A3P7LN23_DIBLA</name>
<dbReference type="InterPro" id="IPR047182">
    <property type="entry name" value="MRM1"/>
</dbReference>
<dbReference type="OrthoDB" id="270651at2759"/>
<dbReference type="PANTHER" id="PTHR46103">
    <property type="entry name" value="RRNA METHYLTRANSFERASE 1, MITOCHONDRIAL"/>
    <property type="match status" value="1"/>
</dbReference>
<dbReference type="SUPFAM" id="SSF75217">
    <property type="entry name" value="alpha/beta knot"/>
    <property type="match status" value="1"/>
</dbReference>
<protein>
    <recommendedName>
        <fullName evidence="3">tRNA/rRNA methyltransferase SpoU type domain-containing protein</fullName>
    </recommendedName>
</protein>
<dbReference type="PANTHER" id="PTHR46103:SF1">
    <property type="entry name" value="RRNA METHYLTRANSFERASE 1, MITOCHONDRIAL"/>
    <property type="match status" value="1"/>
</dbReference>
<dbReference type="Gene3D" id="3.40.1280.10">
    <property type="match status" value="1"/>
</dbReference>
<evidence type="ECO:0000313" key="4">
    <source>
        <dbReference type="EMBL" id="VDN18415.1"/>
    </source>
</evidence>
<evidence type="ECO:0000256" key="1">
    <source>
        <dbReference type="ARBA" id="ARBA00022603"/>
    </source>
</evidence>
<evidence type="ECO:0000313" key="5">
    <source>
        <dbReference type="Proteomes" id="UP000281553"/>
    </source>
</evidence>
<keyword evidence="2" id="KW-0808">Transferase</keyword>
<organism evidence="4 5">
    <name type="scientific">Dibothriocephalus latus</name>
    <name type="common">Fish tapeworm</name>
    <name type="synonym">Diphyllobothrium latum</name>
    <dbReference type="NCBI Taxonomy" id="60516"/>
    <lineage>
        <taxon>Eukaryota</taxon>
        <taxon>Metazoa</taxon>
        <taxon>Spiralia</taxon>
        <taxon>Lophotrochozoa</taxon>
        <taxon>Platyhelminthes</taxon>
        <taxon>Cestoda</taxon>
        <taxon>Eucestoda</taxon>
        <taxon>Diphyllobothriidea</taxon>
        <taxon>Diphyllobothriidae</taxon>
        <taxon>Dibothriocephalus</taxon>
    </lineage>
</organism>
<dbReference type="GO" id="GO:0005739">
    <property type="term" value="C:mitochondrion"/>
    <property type="evidence" value="ECO:0007669"/>
    <property type="project" value="TreeGrafter"/>
</dbReference>
<dbReference type="SUPFAM" id="SSF55315">
    <property type="entry name" value="L30e-like"/>
    <property type="match status" value="1"/>
</dbReference>
<dbReference type="InterPro" id="IPR029028">
    <property type="entry name" value="Alpha/beta_knot_MTases"/>
</dbReference>
<evidence type="ECO:0000259" key="3">
    <source>
        <dbReference type="Pfam" id="PF00588"/>
    </source>
</evidence>
<feature type="domain" description="tRNA/rRNA methyltransferase SpoU type" evidence="3">
    <location>
        <begin position="129"/>
        <end position="277"/>
    </location>
</feature>
<dbReference type="InterPro" id="IPR029064">
    <property type="entry name" value="Ribosomal_eL30-like_sf"/>
</dbReference>
<reference evidence="4 5" key="1">
    <citation type="submission" date="2018-11" db="EMBL/GenBank/DDBJ databases">
        <authorList>
            <consortium name="Pathogen Informatics"/>
        </authorList>
    </citation>
    <scope>NUCLEOTIDE SEQUENCE [LARGE SCALE GENOMIC DNA]</scope>
</reference>